<evidence type="ECO:0000313" key="4">
    <source>
        <dbReference type="Proteomes" id="UP000276133"/>
    </source>
</evidence>
<feature type="coiled-coil region" evidence="1">
    <location>
        <begin position="427"/>
        <end position="494"/>
    </location>
</feature>
<gene>
    <name evidence="3" type="ORF">BpHYR1_030937</name>
</gene>
<accession>A0A3M7SVR8</accession>
<organism evidence="3 4">
    <name type="scientific">Brachionus plicatilis</name>
    <name type="common">Marine rotifer</name>
    <name type="synonym">Brachionus muelleri</name>
    <dbReference type="NCBI Taxonomy" id="10195"/>
    <lineage>
        <taxon>Eukaryota</taxon>
        <taxon>Metazoa</taxon>
        <taxon>Spiralia</taxon>
        <taxon>Gnathifera</taxon>
        <taxon>Rotifera</taxon>
        <taxon>Eurotatoria</taxon>
        <taxon>Monogononta</taxon>
        <taxon>Pseudotrocha</taxon>
        <taxon>Ploima</taxon>
        <taxon>Brachionidae</taxon>
        <taxon>Brachionus</taxon>
    </lineage>
</organism>
<sequence>MDNSFKQQKIDEVQQNLIQLSTDTFKHCMDLWSQIGYSKQEILNRCNEITVHFNQVYDDLIYTESEVLKQIQVKLDSYKHGVKNLQKKLNVNLVKLNDSNNNPDGLDSVDFRPNPADSIKKTTMFQEMDYYKKMIDQLSQIKSMRSEKLGELRKKEKVLCEILNRSECSIFESSCIDQSQLDLLEERVKDLSFEKNSRVDQLKVFCTEISNLIKQYKLRVDPNSSLYTLVELRSLDAGQLEEKILNEKINLDPPQLDKYRSSLKKLTLKKDELINSIDLLRSEILNLWSKFELKNSDLEDLILNPTAYNQETYDFLFDEYNRCCKLKQARIKLLINEKYEEIAHLTNFCLIDQNVKLDLERKTFEYGYTEEVLEEHQTYLDFVRDYAIKYESFFNNLKEWTDLWQQFKDFEKAHMDPKRFHQRGYSSLAEQRERDSFKNKLSKLRQQLNAESDRYAKQEGRDLLIHGKRLADFIESLKRDFDKEKENMREERKSGVNLLRKKSVVRNFLTPQNQNVRSVSNHKSLLTAQSPSPAASKHLSAKLSNRDSAKLPKNSIREGLNFDLTPNSSRIAKSTPRKILDNANLNDRKKSSSAQVTQKNKRRSSIKELSEKYKKNQRRSKIPFEGKTLKQGVIIPEIIVNNGGGDFLENENDSILKFSNFCNGESVHFTSSGVMSGFSSSSGISQGVQS</sequence>
<protein>
    <submittedName>
        <fullName evidence="3">Regulator of cytokinesis 1-like</fullName>
    </submittedName>
</protein>
<feature type="compositionally biased region" description="Basic and acidic residues" evidence="2">
    <location>
        <begin position="605"/>
        <end position="614"/>
    </location>
</feature>
<dbReference type="GO" id="GO:0005737">
    <property type="term" value="C:cytoplasm"/>
    <property type="evidence" value="ECO:0007669"/>
    <property type="project" value="TreeGrafter"/>
</dbReference>
<dbReference type="GO" id="GO:0008017">
    <property type="term" value="F:microtubule binding"/>
    <property type="evidence" value="ECO:0007669"/>
    <property type="project" value="InterPro"/>
</dbReference>
<name>A0A3M7SVR8_BRAPC</name>
<dbReference type="Pfam" id="PF03999">
    <property type="entry name" value="MAP65_ASE1"/>
    <property type="match status" value="1"/>
</dbReference>
<proteinExistence type="predicted"/>
<dbReference type="Gene3D" id="1.20.58.1520">
    <property type="match status" value="1"/>
</dbReference>
<dbReference type="Proteomes" id="UP000276133">
    <property type="component" value="Unassembled WGS sequence"/>
</dbReference>
<dbReference type="GO" id="GO:0051256">
    <property type="term" value="P:mitotic spindle midzone assembly"/>
    <property type="evidence" value="ECO:0007669"/>
    <property type="project" value="TreeGrafter"/>
</dbReference>
<comment type="caution">
    <text evidence="3">The sequence shown here is derived from an EMBL/GenBank/DDBJ whole genome shotgun (WGS) entry which is preliminary data.</text>
</comment>
<feature type="coiled-coil region" evidence="1">
    <location>
        <begin position="256"/>
        <end position="283"/>
    </location>
</feature>
<dbReference type="InterPro" id="IPR007145">
    <property type="entry name" value="MAP65_Ase1_PRC1"/>
</dbReference>
<feature type="region of interest" description="Disordered" evidence="2">
    <location>
        <begin position="527"/>
        <end position="554"/>
    </location>
</feature>
<keyword evidence="4" id="KW-1185">Reference proteome</keyword>
<evidence type="ECO:0000256" key="2">
    <source>
        <dbReference type="SAM" id="MobiDB-lite"/>
    </source>
</evidence>
<dbReference type="GO" id="GO:1990023">
    <property type="term" value="C:mitotic spindle midzone"/>
    <property type="evidence" value="ECO:0007669"/>
    <property type="project" value="TreeGrafter"/>
</dbReference>
<dbReference type="STRING" id="10195.A0A3M7SVR8"/>
<reference evidence="3 4" key="1">
    <citation type="journal article" date="2018" name="Sci. Rep.">
        <title>Genomic signatures of local adaptation to the degree of environmental predictability in rotifers.</title>
        <authorList>
            <person name="Franch-Gras L."/>
            <person name="Hahn C."/>
            <person name="Garcia-Roger E.M."/>
            <person name="Carmona M.J."/>
            <person name="Serra M."/>
            <person name="Gomez A."/>
        </authorList>
    </citation>
    <scope>NUCLEOTIDE SEQUENCE [LARGE SCALE GENOMIC DNA]</scope>
    <source>
        <strain evidence="3">HYR1</strain>
    </source>
</reference>
<keyword evidence="1" id="KW-0175">Coiled coil</keyword>
<dbReference type="EMBL" id="REGN01000696">
    <property type="protein sequence ID" value="RNA39914.1"/>
    <property type="molecule type" value="Genomic_DNA"/>
</dbReference>
<dbReference type="PANTHER" id="PTHR19321:SF41">
    <property type="entry name" value="FASCETTO-RELATED"/>
    <property type="match status" value="1"/>
</dbReference>
<evidence type="ECO:0000256" key="1">
    <source>
        <dbReference type="SAM" id="Coils"/>
    </source>
</evidence>
<feature type="region of interest" description="Disordered" evidence="2">
    <location>
        <begin position="588"/>
        <end position="624"/>
    </location>
</feature>
<dbReference type="PANTHER" id="PTHR19321">
    <property type="entry name" value="PROTEIN REGULATOR OF CYTOKINESIS 1 PRC1-RELATED"/>
    <property type="match status" value="1"/>
</dbReference>
<dbReference type="OrthoDB" id="642895at2759"/>
<evidence type="ECO:0000313" key="3">
    <source>
        <dbReference type="EMBL" id="RNA39914.1"/>
    </source>
</evidence>
<dbReference type="AlphaFoldDB" id="A0A3M7SVR8"/>